<evidence type="ECO:0000313" key="12">
    <source>
        <dbReference type="Proteomes" id="UP000448235"/>
    </source>
</evidence>
<dbReference type="GO" id="GO:0005829">
    <property type="term" value="C:cytosol"/>
    <property type="evidence" value="ECO:0007669"/>
    <property type="project" value="TreeGrafter"/>
</dbReference>
<dbReference type="Gene3D" id="3.40.50.1000">
    <property type="entry name" value="HAD superfamily/HAD-like"/>
    <property type="match status" value="1"/>
</dbReference>
<evidence type="ECO:0000313" key="11">
    <source>
        <dbReference type="EMBL" id="NAW12737.1"/>
    </source>
</evidence>
<dbReference type="SFLD" id="SFLDG01129">
    <property type="entry name" value="C1.5:_HAD__Beta-PGM__Phosphata"/>
    <property type="match status" value="1"/>
</dbReference>
<dbReference type="InterPro" id="IPR050155">
    <property type="entry name" value="HAD-like_hydrolase_sf"/>
</dbReference>
<dbReference type="GO" id="GO:0046295">
    <property type="term" value="P:glycolate biosynthetic process"/>
    <property type="evidence" value="ECO:0007669"/>
    <property type="project" value="UniProtKB-UniRule"/>
</dbReference>
<evidence type="ECO:0000256" key="8">
    <source>
        <dbReference type="ARBA" id="ARBA00022842"/>
    </source>
</evidence>
<dbReference type="InterPro" id="IPR006439">
    <property type="entry name" value="HAD-SF_hydro_IA"/>
</dbReference>
<dbReference type="Proteomes" id="UP000448235">
    <property type="component" value="Unassembled WGS sequence"/>
</dbReference>
<dbReference type="InterPro" id="IPR036412">
    <property type="entry name" value="HAD-like_sf"/>
</dbReference>
<dbReference type="EMBL" id="WUTS01000001">
    <property type="protein sequence ID" value="NAW12737.1"/>
    <property type="molecule type" value="Genomic_DNA"/>
</dbReference>
<evidence type="ECO:0000256" key="5">
    <source>
        <dbReference type="ARBA" id="ARBA00013078"/>
    </source>
</evidence>
<sequence length="232" mass="24467">MHPILEGIELVAFDLDGTLIDSVPDMAIAVDAALTELGLPAVGKARVRDWVGNGSLVLMERALRFTAQVNEGVSGARPAGPLSDSLLERAHVAFLAHYARAPGAHTRLYPGVRECLGGLRDRDLPLALVTNKPEAFIAPLLDDLGLADYFSLCLGGDSLAEKKPHPAPLLHVAAHFAVSPSSCLMVGDSRHDIAAGKAAGFRTLAVPYGYNHGEPVRDSDPDGVVESLAELV</sequence>
<comment type="similarity">
    <text evidence="4 10">Belongs to the HAD-like hydrolase superfamily. CbbY/CbbZ/Gph/YieH family.</text>
</comment>
<proteinExistence type="inferred from homology"/>
<accession>A0A7X5AKU6</accession>
<dbReference type="GO" id="GO:0046872">
    <property type="term" value="F:metal ion binding"/>
    <property type="evidence" value="ECO:0007669"/>
    <property type="project" value="UniProtKB-KW"/>
</dbReference>
<dbReference type="InterPro" id="IPR037512">
    <property type="entry name" value="PGPase_prok"/>
</dbReference>
<feature type="binding site" evidence="10">
    <location>
        <position position="16"/>
    </location>
    <ligand>
        <name>Mg(2+)</name>
        <dbReference type="ChEBI" id="CHEBI:18420"/>
    </ligand>
</feature>
<evidence type="ECO:0000256" key="2">
    <source>
        <dbReference type="ARBA" id="ARBA00001946"/>
    </source>
</evidence>
<feature type="binding site" evidence="10">
    <location>
        <position position="188"/>
    </location>
    <ligand>
        <name>Mg(2+)</name>
        <dbReference type="ChEBI" id="CHEBI:18420"/>
    </ligand>
</feature>
<evidence type="ECO:0000256" key="4">
    <source>
        <dbReference type="ARBA" id="ARBA00006171"/>
    </source>
</evidence>
<reference evidence="11 12" key="1">
    <citation type="submission" date="2019-12" db="EMBL/GenBank/DDBJ databases">
        <title>Draft genome sequencing of Halomonas icarensis D1-1.</title>
        <authorList>
            <person name="Pandiyan K."/>
            <person name="Kushwaha P."/>
            <person name="Gowdham M."/>
            <person name="Chakdar H."/>
            <person name="Singh A."/>
            <person name="Kumar M."/>
            <person name="Saxena A.K."/>
        </authorList>
    </citation>
    <scope>NUCLEOTIDE SEQUENCE [LARGE SCALE GENOMIC DNA]</scope>
    <source>
        <strain evidence="11 12">D1-1</strain>
    </source>
</reference>
<dbReference type="FunFam" id="3.40.50.1000:FF:000022">
    <property type="entry name" value="Phosphoglycolate phosphatase"/>
    <property type="match status" value="1"/>
</dbReference>
<dbReference type="AlphaFoldDB" id="A0A7X5AKU6"/>
<dbReference type="UniPathway" id="UPA00865">
    <property type="reaction ID" value="UER00834"/>
</dbReference>
<comment type="cofactor">
    <cofactor evidence="2 10">
        <name>Mg(2+)</name>
        <dbReference type="ChEBI" id="CHEBI:18420"/>
    </cofactor>
</comment>
<evidence type="ECO:0000256" key="7">
    <source>
        <dbReference type="ARBA" id="ARBA00022801"/>
    </source>
</evidence>
<dbReference type="EC" id="3.1.3.18" evidence="5 10"/>
<dbReference type="GO" id="GO:0006281">
    <property type="term" value="P:DNA repair"/>
    <property type="evidence" value="ECO:0007669"/>
    <property type="project" value="TreeGrafter"/>
</dbReference>
<organism evidence="11 12">
    <name type="scientific">Halomonas icarae</name>
    <dbReference type="NCBI Taxonomy" id="2691040"/>
    <lineage>
        <taxon>Bacteria</taxon>
        <taxon>Pseudomonadati</taxon>
        <taxon>Pseudomonadota</taxon>
        <taxon>Gammaproteobacteria</taxon>
        <taxon>Oceanospirillales</taxon>
        <taxon>Halomonadaceae</taxon>
        <taxon>Halomonas</taxon>
    </lineage>
</organism>
<keyword evidence="9 10" id="KW-0119">Carbohydrate metabolism</keyword>
<feature type="active site" description="Nucleophile" evidence="10">
    <location>
        <position position="14"/>
    </location>
</feature>
<dbReference type="Gene3D" id="1.10.150.240">
    <property type="entry name" value="Putative phosphatase, domain 2"/>
    <property type="match status" value="1"/>
</dbReference>
<evidence type="ECO:0000256" key="9">
    <source>
        <dbReference type="ARBA" id="ARBA00023277"/>
    </source>
</evidence>
<keyword evidence="7 10" id="KW-0378">Hydrolase</keyword>
<keyword evidence="8 10" id="KW-0460">Magnesium</keyword>
<dbReference type="InterPro" id="IPR023214">
    <property type="entry name" value="HAD_sf"/>
</dbReference>
<dbReference type="PRINTS" id="PR00413">
    <property type="entry name" value="HADHALOGNASE"/>
</dbReference>
<dbReference type="NCBIfam" id="TIGR01549">
    <property type="entry name" value="HAD-SF-IA-v1"/>
    <property type="match status" value="1"/>
</dbReference>
<dbReference type="SUPFAM" id="SSF56784">
    <property type="entry name" value="HAD-like"/>
    <property type="match status" value="1"/>
</dbReference>
<dbReference type="RefSeq" id="WP_161423150.1">
    <property type="nucleotide sequence ID" value="NZ_JARWMY010000008.1"/>
</dbReference>
<comment type="catalytic activity">
    <reaction evidence="1 10">
        <text>2-phosphoglycolate + H2O = glycolate + phosphate</text>
        <dbReference type="Rhea" id="RHEA:14369"/>
        <dbReference type="ChEBI" id="CHEBI:15377"/>
        <dbReference type="ChEBI" id="CHEBI:29805"/>
        <dbReference type="ChEBI" id="CHEBI:43474"/>
        <dbReference type="ChEBI" id="CHEBI:58033"/>
        <dbReference type="EC" id="3.1.3.18"/>
    </reaction>
</comment>
<protein>
    <recommendedName>
        <fullName evidence="5 10">Phosphoglycolate phosphatase</fullName>
        <shortName evidence="10">PGP</shortName>
        <shortName evidence="10">PGPase</shortName>
        <ecNumber evidence="5 10">3.1.3.18</ecNumber>
    </recommendedName>
</protein>
<evidence type="ECO:0000256" key="3">
    <source>
        <dbReference type="ARBA" id="ARBA00004818"/>
    </source>
</evidence>
<dbReference type="PANTHER" id="PTHR43434">
    <property type="entry name" value="PHOSPHOGLYCOLATE PHOSPHATASE"/>
    <property type="match status" value="1"/>
</dbReference>
<feature type="binding site" evidence="10">
    <location>
        <position position="14"/>
    </location>
    <ligand>
        <name>Mg(2+)</name>
        <dbReference type="ChEBI" id="CHEBI:18420"/>
    </ligand>
</feature>
<dbReference type="CDD" id="cd16417">
    <property type="entry name" value="HAD_PGPase"/>
    <property type="match status" value="1"/>
</dbReference>
<keyword evidence="12" id="KW-1185">Reference proteome</keyword>
<keyword evidence="6 10" id="KW-0479">Metal-binding</keyword>
<dbReference type="Pfam" id="PF00702">
    <property type="entry name" value="Hydrolase"/>
    <property type="match status" value="1"/>
</dbReference>
<dbReference type="SFLD" id="SFLDG01135">
    <property type="entry name" value="C1.5.6:_HAD__Beta-PGM__Phospha"/>
    <property type="match status" value="1"/>
</dbReference>
<dbReference type="GO" id="GO:0005975">
    <property type="term" value="P:carbohydrate metabolic process"/>
    <property type="evidence" value="ECO:0007669"/>
    <property type="project" value="InterPro"/>
</dbReference>
<evidence type="ECO:0000256" key="1">
    <source>
        <dbReference type="ARBA" id="ARBA00000830"/>
    </source>
</evidence>
<dbReference type="NCBIfam" id="TIGR01509">
    <property type="entry name" value="HAD-SF-IA-v3"/>
    <property type="match status" value="1"/>
</dbReference>
<evidence type="ECO:0000256" key="6">
    <source>
        <dbReference type="ARBA" id="ARBA00022723"/>
    </source>
</evidence>
<dbReference type="GO" id="GO:0008967">
    <property type="term" value="F:phosphoglycolate phosphatase activity"/>
    <property type="evidence" value="ECO:0007669"/>
    <property type="project" value="UniProtKB-UniRule"/>
</dbReference>
<dbReference type="NCBIfam" id="NF009695">
    <property type="entry name" value="PRK13222.1-2"/>
    <property type="match status" value="1"/>
</dbReference>
<evidence type="ECO:0000256" key="10">
    <source>
        <dbReference type="HAMAP-Rule" id="MF_00495"/>
    </source>
</evidence>
<name>A0A7X5AKU6_9GAMM</name>
<comment type="function">
    <text evidence="10">Specifically catalyzes the dephosphorylation of 2-phosphoglycolate. Is involved in the dissimilation of the intracellular 2-phosphoglycolate formed during the DNA repair of 3'-phosphoglycolate ends, a major class of DNA lesions induced by oxidative stress.</text>
</comment>
<dbReference type="HAMAP" id="MF_00495">
    <property type="entry name" value="GPH_hydrolase_bact"/>
    <property type="match status" value="1"/>
</dbReference>
<dbReference type="SFLD" id="SFLDS00003">
    <property type="entry name" value="Haloacid_Dehalogenase"/>
    <property type="match status" value="1"/>
</dbReference>
<comment type="pathway">
    <text evidence="3 10">Organic acid metabolism; glycolate biosynthesis; glycolate from 2-phosphoglycolate: step 1/1.</text>
</comment>
<gene>
    <name evidence="11" type="ORF">GRB80_07755</name>
</gene>
<dbReference type="NCBIfam" id="TIGR01449">
    <property type="entry name" value="PGP_bact"/>
    <property type="match status" value="1"/>
</dbReference>
<comment type="caution">
    <text evidence="11">The sequence shown here is derived from an EMBL/GenBank/DDBJ whole genome shotgun (WGS) entry which is preliminary data.</text>
</comment>
<dbReference type="InterPro" id="IPR023198">
    <property type="entry name" value="PGP-like_dom2"/>
</dbReference>
<dbReference type="PANTHER" id="PTHR43434:SF1">
    <property type="entry name" value="PHOSPHOGLYCOLATE PHOSPHATASE"/>
    <property type="match status" value="1"/>
</dbReference>